<gene>
    <name evidence="6" type="ORF">ACFOPQ_12935</name>
</gene>
<keyword evidence="2" id="KW-0479">Metal-binding</keyword>
<organism evidence="6 7">
    <name type="scientific">Deinococcus antarcticus</name>
    <dbReference type="NCBI Taxonomy" id="1298767"/>
    <lineage>
        <taxon>Bacteria</taxon>
        <taxon>Thermotogati</taxon>
        <taxon>Deinococcota</taxon>
        <taxon>Deinococci</taxon>
        <taxon>Deinococcales</taxon>
        <taxon>Deinococcaceae</taxon>
        <taxon>Deinococcus</taxon>
    </lineage>
</organism>
<reference evidence="7" key="1">
    <citation type="journal article" date="2019" name="Int. J. Syst. Evol. Microbiol.">
        <title>The Global Catalogue of Microorganisms (GCM) 10K type strain sequencing project: providing services to taxonomists for standard genome sequencing and annotation.</title>
        <authorList>
            <consortium name="The Broad Institute Genomics Platform"/>
            <consortium name="The Broad Institute Genome Sequencing Center for Infectious Disease"/>
            <person name="Wu L."/>
            <person name="Ma J."/>
        </authorList>
    </citation>
    <scope>NUCLEOTIDE SEQUENCE [LARGE SCALE GENOMIC DNA]</scope>
    <source>
        <strain evidence="7">CCTCC AB 2013263</strain>
    </source>
</reference>
<accession>A0ABV8A8J7</accession>
<evidence type="ECO:0000256" key="2">
    <source>
        <dbReference type="ARBA" id="ARBA00022723"/>
    </source>
</evidence>
<dbReference type="InterPro" id="IPR024087">
    <property type="entry name" value="Creatininase-like_sf"/>
</dbReference>
<evidence type="ECO:0000256" key="3">
    <source>
        <dbReference type="ARBA" id="ARBA00022801"/>
    </source>
</evidence>
<dbReference type="SUPFAM" id="SSF102215">
    <property type="entry name" value="Creatininase"/>
    <property type="match status" value="1"/>
</dbReference>
<comment type="cofactor">
    <cofactor evidence="1">
        <name>Zn(2+)</name>
        <dbReference type="ChEBI" id="CHEBI:29105"/>
    </cofactor>
</comment>
<keyword evidence="4" id="KW-0862">Zinc</keyword>
<keyword evidence="3" id="KW-0378">Hydrolase</keyword>
<dbReference type="RefSeq" id="WP_380078791.1">
    <property type="nucleotide sequence ID" value="NZ_JBHRZF010000154.1"/>
</dbReference>
<dbReference type="PANTHER" id="PTHR35005:SF1">
    <property type="entry name" value="2-AMINO-5-FORMYLAMINO-6-RIBOSYLAMINOPYRIMIDIN-4(3H)-ONE 5'-MONOPHOSPHATE DEFORMYLASE"/>
    <property type="match status" value="1"/>
</dbReference>
<dbReference type="Pfam" id="PF02633">
    <property type="entry name" value="Creatininase"/>
    <property type="match status" value="1"/>
</dbReference>
<protein>
    <submittedName>
        <fullName evidence="6">Creatininase family protein</fullName>
    </submittedName>
</protein>
<dbReference type="Proteomes" id="UP001595748">
    <property type="component" value="Unassembled WGS sequence"/>
</dbReference>
<dbReference type="PANTHER" id="PTHR35005">
    <property type="entry name" value="3-DEHYDRO-SCYLLO-INOSOSE HYDROLASE"/>
    <property type="match status" value="1"/>
</dbReference>
<name>A0ABV8A8J7_9DEIO</name>
<comment type="similarity">
    <text evidence="5">Belongs to the creatininase superfamily.</text>
</comment>
<dbReference type="EMBL" id="JBHRZF010000154">
    <property type="protein sequence ID" value="MFC3861666.1"/>
    <property type="molecule type" value="Genomic_DNA"/>
</dbReference>
<evidence type="ECO:0000256" key="1">
    <source>
        <dbReference type="ARBA" id="ARBA00001947"/>
    </source>
</evidence>
<keyword evidence="7" id="KW-1185">Reference proteome</keyword>
<comment type="caution">
    <text evidence="6">The sequence shown here is derived from an EMBL/GenBank/DDBJ whole genome shotgun (WGS) entry which is preliminary data.</text>
</comment>
<dbReference type="Gene3D" id="3.40.50.10310">
    <property type="entry name" value="Creatininase"/>
    <property type="match status" value="1"/>
</dbReference>
<evidence type="ECO:0000256" key="4">
    <source>
        <dbReference type="ARBA" id="ARBA00022833"/>
    </source>
</evidence>
<evidence type="ECO:0000313" key="7">
    <source>
        <dbReference type="Proteomes" id="UP001595748"/>
    </source>
</evidence>
<dbReference type="InterPro" id="IPR003785">
    <property type="entry name" value="Creatininase/forma_Hydrolase"/>
</dbReference>
<sequence>MQIQEMNWPMVEDYLTRDDRCVVPLGCTEQHATLSLATDSILAERVSVEAAAPLGIPVFPTLAYGITPYFMAYPGTVSLRVSTYLLVLEDILNSLHTHGFRRILIVNGHGGNAPAQGWLGEWLAAHPDTRVKWHNWWNAPRTWAAVQATDTLASHASWMENFAWTRLEGVTAPTGRKPMVDVDLLRQLPPAQARHLLGDGNYAGLYARPDEDMLRIWAEAVAETRELLLTWPALQ</sequence>
<proteinExistence type="inferred from homology"/>
<evidence type="ECO:0000256" key="5">
    <source>
        <dbReference type="ARBA" id="ARBA00024029"/>
    </source>
</evidence>
<evidence type="ECO:0000313" key="6">
    <source>
        <dbReference type="EMBL" id="MFC3861666.1"/>
    </source>
</evidence>